<dbReference type="Proteomes" id="UP001497512">
    <property type="component" value="Chromosome 4"/>
</dbReference>
<organism evidence="1 2">
    <name type="scientific">Sphagnum troendelagicum</name>
    <dbReference type="NCBI Taxonomy" id="128251"/>
    <lineage>
        <taxon>Eukaryota</taxon>
        <taxon>Viridiplantae</taxon>
        <taxon>Streptophyta</taxon>
        <taxon>Embryophyta</taxon>
        <taxon>Bryophyta</taxon>
        <taxon>Sphagnophytina</taxon>
        <taxon>Sphagnopsida</taxon>
        <taxon>Sphagnales</taxon>
        <taxon>Sphagnaceae</taxon>
        <taxon>Sphagnum</taxon>
    </lineage>
</organism>
<evidence type="ECO:0000313" key="1">
    <source>
        <dbReference type="EMBL" id="CAK9223403.1"/>
    </source>
</evidence>
<protein>
    <submittedName>
        <fullName evidence="1">Uncharacterized protein</fullName>
    </submittedName>
</protein>
<name>A0ABP0ULK2_9BRYO</name>
<gene>
    <name evidence="1" type="ORF">CSSPTR1EN2_LOCUS16814</name>
</gene>
<sequence>MVQIVTGWKEVNMKVFWSKSSIWWMMPVHPVGTDKPAEHAEDAVSFGLRKSQRDKRDPACSDTYAKRSKQSFASYGKDRQHWRTQLFLPGVLTKFTKETEQKVLESRVSVIAVENSTLAAESKPEVNDTVDVEQHLLVIQRTMLRMSIELALTIEEEGEGNYAEVAADGLICSYIPRSISYVLLKTVANNQLFF</sequence>
<evidence type="ECO:0000313" key="2">
    <source>
        <dbReference type="Proteomes" id="UP001497512"/>
    </source>
</evidence>
<accession>A0ABP0ULK2</accession>
<keyword evidence="2" id="KW-1185">Reference proteome</keyword>
<dbReference type="EMBL" id="OZ019896">
    <property type="protein sequence ID" value="CAK9223403.1"/>
    <property type="molecule type" value="Genomic_DNA"/>
</dbReference>
<proteinExistence type="predicted"/>
<reference evidence="1" key="1">
    <citation type="submission" date="2024-02" db="EMBL/GenBank/DDBJ databases">
        <authorList>
            <consortium name="ELIXIR-Norway"/>
            <consortium name="Elixir Norway"/>
        </authorList>
    </citation>
    <scope>NUCLEOTIDE SEQUENCE</scope>
</reference>